<protein>
    <submittedName>
        <fullName evidence="1">Uncharacterized protein</fullName>
    </submittedName>
</protein>
<dbReference type="Proteomes" id="UP000000238">
    <property type="component" value="Chromosome"/>
</dbReference>
<dbReference type="EMBL" id="CP000155">
    <property type="protein sequence ID" value="ABC32723.1"/>
    <property type="molecule type" value="Genomic_DNA"/>
</dbReference>
<dbReference type="CDD" id="cd17037">
    <property type="entry name" value="T3SC_IA_ShcV-like"/>
    <property type="match status" value="1"/>
</dbReference>
<dbReference type="Gene3D" id="3.30.1460.10">
    <property type="match status" value="1"/>
</dbReference>
<sequence>MLEDINEKLRYVGERNGLSWLQLDAQGVCGAQTQAGIKWRIEWPQASPWLLFLAELDEAPERNDDLLALYELCQTLNFPGPECLLGSVSIKPGGRFVYLHYRHEIENLHAIKLEELLNQFLADAALARERIQTVKRGQTGAGEGGLSRSREAPPMQIYMNV</sequence>
<evidence type="ECO:0000313" key="1">
    <source>
        <dbReference type="EMBL" id="ABC32723.1"/>
    </source>
</evidence>
<dbReference type="STRING" id="349521.HCH_06074"/>
<organism evidence="1 2">
    <name type="scientific">Hahella chejuensis (strain KCTC 2396)</name>
    <dbReference type="NCBI Taxonomy" id="349521"/>
    <lineage>
        <taxon>Bacteria</taxon>
        <taxon>Pseudomonadati</taxon>
        <taxon>Pseudomonadota</taxon>
        <taxon>Gammaproteobacteria</taxon>
        <taxon>Oceanospirillales</taxon>
        <taxon>Hahellaceae</taxon>
        <taxon>Hahella</taxon>
    </lineage>
</organism>
<dbReference type="RefSeq" id="WP_011399781.1">
    <property type="nucleotide sequence ID" value="NC_007645.1"/>
</dbReference>
<dbReference type="AlphaFoldDB" id="Q2S9F1"/>
<dbReference type="InterPro" id="IPR010261">
    <property type="entry name" value="Tir_chaperone"/>
</dbReference>
<dbReference type="SUPFAM" id="SSF69635">
    <property type="entry name" value="Type III secretory system chaperone-like"/>
    <property type="match status" value="1"/>
</dbReference>
<accession>Q2S9F1</accession>
<dbReference type="KEGG" id="hch:HCH_06074"/>
<gene>
    <name evidence="1" type="ordered locus">HCH_06074</name>
</gene>
<keyword evidence="2" id="KW-1185">Reference proteome</keyword>
<name>Q2S9F1_HAHCH</name>
<dbReference type="Pfam" id="PF05932">
    <property type="entry name" value="CesT"/>
    <property type="match status" value="1"/>
</dbReference>
<proteinExistence type="predicted"/>
<reference evidence="1 2" key="1">
    <citation type="journal article" date="2005" name="Nucleic Acids Res.">
        <title>Genomic blueprint of Hahella chejuensis, a marine microbe producing an algicidal agent.</title>
        <authorList>
            <person name="Jeong H."/>
            <person name="Yim J.H."/>
            <person name="Lee C."/>
            <person name="Choi S.-H."/>
            <person name="Park Y.K."/>
            <person name="Yoon S.H."/>
            <person name="Hur C.-G."/>
            <person name="Kang H.-Y."/>
            <person name="Kim D."/>
            <person name="Lee H.H."/>
            <person name="Park K.H."/>
            <person name="Park S.-H."/>
            <person name="Park H.-S."/>
            <person name="Lee H.K."/>
            <person name="Oh T.K."/>
            <person name="Kim J.F."/>
        </authorList>
    </citation>
    <scope>NUCLEOTIDE SEQUENCE [LARGE SCALE GENOMIC DNA]</scope>
    <source>
        <strain evidence="1 2">KCTC 2396</strain>
    </source>
</reference>
<evidence type="ECO:0000313" key="2">
    <source>
        <dbReference type="Proteomes" id="UP000000238"/>
    </source>
</evidence>
<dbReference type="GO" id="GO:0030254">
    <property type="term" value="P:protein secretion by the type III secretion system"/>
    <property type="evidence" value="ECO:0007669"/>
    <property type="project" value="InterPro"/>
</dbReference>
<dbReference type="HOGENOM" id="CLU_1641385_0_0_6"/>